<keyword evidence="2" id="KW-1185">Reference proteome</keyword>
<dbReference type="AlphaFoldDB" id="A0A069PLW6"/>
<gene>
    <name evidence="1" type="ORF">BG61_16895</name>
</gene>
<dbReference type="RefSeq" id="WP_035941768.1">
    <property type="nucleotide sequence ID" value="NZ_CADFFX010000001.1"/>
</dbReference>
<name>A0A069PLW6_9BURK</name>
<sequence>MYTKPWLVSEEATLRTMWAAGVDPKLIASYIPGRSRDAISRHALHLELNRPHWYKPPRPHTNWDQVEQIMTDAGCPLKADRIAELSGLHGSVVYKVLNDRRGRLVYVADWLITTRKPAALWMLGCKPDAHHPLRGKQNPFAVAAGLVAIPEGRRGRIYQQSMSITDKELAA</sequence>
<dbReference type="STRING" id="60547.GCA_000751215_06323"/>
<reference evidence="1 2" key="1">
    <citation type="submission" date="2014-03" db="EMBL/GenBank/DDBJ databases">
        <title>Draft Genome Sequences of Four Burkholderia Strains.</title>
        <authorList>
            <person name="Liu X.Y."/>
            <person name="Li C.X."/>
            <person name="Xu J.H."/>
        </authorList>
    </citation>
    <scope>NUCLEOTIDE SEQUENCE [LARGE SCALE GENOMIC DNA]</scope>
    <source>
        <strain evidence="1 2">DSM 50014</strain>
    </source>
</reference>
<protein>
    <submittedName>
        <fullName evidence="1">Uncharacterized protein</fullName>
    </submittedName>
</protein>
<proteinExistence type="predicted"/>
<evidence type="ECO:0000313" key="2">
    <source>
        <dbReference type="Proteomes" id="UP000027466"/>
    </source>
</evidence>
<accession>A0A069PLW6</accession>
<evidence type="ECO:0000313" key="1">
    <source>
        <dbReference type="EMBL" id="KDR41600.1"/>
    </source>
</evidence>
<comment type="caution">
    <text evidence="1">The sequence shown here is derived from an EMBL/GenBank/DDBJ whole genome shotgun (WGS) entry which is preliminary data.</text>
</comment>
<dbReference type="Proteomes" id="UP000027466">
    <property type="component" value="Unassembled WGS sequence"/>
</dbReference>
<organism evidence="1 2">
    <name type="scientific">Caballeronia glathei</name>
    <dbReference type="NCBI Taxonomy" id="60547"/>
    <lineage>
        <taxon>Bacteria</taxon>
        <taxon>Pseudomonadati</taxon>
        <taxon>Pseudomonadota</taxon>
        <taxon>Betaproteobacteria</taxon>
        <taxon>Burkholderiales</taxon>
        <taxon>Burkholderiaceae</taxon>
        <taxon>Caballeronia</taxon>
    </lineage>
</organism>
<dbReference type="EMBL" id="JFHC01000026">
    <property type="protein sequence ID" value="KDR41600.1"/>
    <property type="molecule type" value="Genomic_DNA"/>
</dbReference>